<dbReference type="OrthoDB" id="7939379at2"/>
<dbReference type="EMBL" id="ATDP01000104">
    <property type="protein sequence ID" value="EQB12156.1"/>
    <property type="molecule type" value="Genomic_DNA"/>
</dbReference>
<dbReference type="Proteomes" id="UP000015531">
    <property type="component" value="Unassembled WGS sequence"/>
</dbReference>
<reference evidence="1 2" key="1">
    <citation type="journal article" date="2013" name="Genome Announc.">
        <title>Draft Genome Sequence of Sphingobium lactosutens Strain DS20T, Isolated from a Hexachlorocyclohexane Dumpsite.</title>
        <authorList>
            <person name="Kumar R."/>
            <person name="Dwivedi V."/>
            <person name="Negi V."/>
            <person name="Khurana J.P."/>
            <person name="Lal R."/>
        </authorList>
    </citation>
    <scope>NUCLEOTIDE SEQUENCE [LARGE SCALE GENOMIC DNA]</scope>
    <source>
        <strain evidence="1 2">DS20</strain>
    </source>
</reference>
<accession>T0H743</accession>
<evidence type="ECO:0000313" key="1">
    <source>
        <dbReference type="EMBL" id="EQB12156.1"/>
    </source>
</evidence>
<sequence>MAHAQQQRLFTEAFASWFAAAGLHDIMAVEPCVGRDAVEINFLIGGGAIRGYAHPVGISVSAVLGDECWDFLFDEDVVPVNDRAKWFCSFCEPNDRRLFLSIEALWIDHLFDPLRRWIDEQLRPATTLEFHRVEGATWARLTTEPTEASATATSVIALDAMPTEASPIGGAGP</sequence>
<comment type="caution">
    <text evidence="1">The sequence shown here is derived from an EMBL/GenBank/DDBJ whole genome shotgun (WGS) entry which is preliminary data.</text>
</comment>
<organism evidence="1 2">
    <name type="scientific">Sphingobium lactosutens DS20</name>
    <dbReference type="NCBI Taxonomy" id="1331060"/>
    <lineage>
        <taxon>Bacteria</taxon>
        <taxon>Pseudomonadati</taxon>
        <taxon>Pseudomonadota</taxon>
        <taxon>Alphaproteobacteria</taxon>
        <taxon>Sphingomonadales</taxon>
        <taxon>Sphingomonadaceae</taxon>
        <taxon>Sphingobium</taxon>
    </lineage>
</organism>
<proteinExistence type="predicted"/>
<name>T0H743_9SPHN</name>
<evidence type="ECO:0000313" key="2">
    <source>
        <dbReference type="Proteomes" id="UP000015531"/>
    </source>
</evidence>
<keyword evidence="2" id="KW-1185">Reference proteome</keyword>
<gene>
    <name evidence="1" type="ORF">RLDS_20605</name>
</gene>
<dbReference type="RefSeq" id="WP_021227608.1">
    <property type="nucleotide sequence ID" value="NZ_ATDP01000104.1"/>
</dbReference>
<dbReference type="AlphaFoldDB" id="T0H743"/>
<protein>
    <submittedName>
        <fullName evidence="1">Uncharacterized protein</fullName>
    </submittedName>
</protein>